<reference evidence="3" key="1">
    <citation type="journal article" date="2014" name="Genome Announc.">
        <title>Genome sequence and annotation of Acremonium chrysogenum, producer of the beta-lactam antibiotic cephalosporin C.</title>
        <authorList>
            <person name="Terfehr D."/>
            <person name="Dahlmann T.A."/>
            <person name="Specht T."/>
            <person name="Zadra I."/>
            <person name="Kuernsteiner H."/>
            <person name="Kueck U."/>
        </authorList>
    </citation>
    <scope>NUCLEOTIDE SEQUENCE [LARGE SCALE GENOMIC DNA]</scope>
    <source>
        <strain evidence="3">ATCC 11550 / CBS 779.69 / DSM 880 / IAM 14645 / JCM 23072 / IMI 49137</strain>
    </source>
</reference>
<comment type="caution">
    <text evidence="2">The sequence shown here is derived from an EMBL/GenBank/DDBJ whole genome shotgun (WGS) entry which is preliminary data.</text>
</comment>
<organism evidence="2 3">
    <name type="scientific">Hapsidospora chrysogenum (strain ATCC 11550 / CBS 779.69 / DSM 880 / IAM 14645 / JCM 23072 / IMI 49137)</name>
    <name type="common">Acremonium chrysogenum</name>
    <dbReference type="NCBI Taxonomy" id="857340"/>
    <lineage>
        <taxon>Eukaryota</taxon>
        <taxon>Fungi</taxon>
        <taxon>Dikarya</taxon>
        <taxon>Ascomycota</taxon>
        <taxon>Pezizomycotina</taxon>
        <taxon>Sordariomycetes</taxon>
        <taxon>Hypocreomycetidae</taxon>
        <taxon>Hypocreales</taxon>
        <taxon>Bionectriaceae</taxon>
        <taxon>Hapsidospora</taxon>
    </lineage>
</organism>
<dbReference type="Proteomes" id="UP000029964">
    <property type="component" value="Unassembled WGS sequence"/>
</dbReference>
<protein>
    <submittedName>
        <fullName evidence="2">Uncharacterized protein</fullName>
    </submittedName>
</protein>
<accession>A0A086TGA4</accession>
<evidence type="ECO:0000256" key="1">
    <source>
        <dbReference type="SAM" id="MobiDB-lite"/>
    </source>
</evidence>
<dbReference type="OrthoDB" id="5236816at2759"/>
<sequence>MNAPPDGAEGALPVDPGLLPPLQEPEPSATPPKPRRRPTYKVAARHSLFGLMNQHAGASLFVRPLFWTDQHCELLGVHFRELPACDTPVPTDVAGTPPSRGHMRPSQAITTLSDALTEILVPSSPLHTLSSNGVKTVLETLWPHAFPKARYLPDLHLYFGGRVYRDVVRAQVMWNFPDNRELSFLSVTTRAADSFLESPASSQGHNPANLPMMCYLGKSQLAAIRKNIFRVALGPRNTPNEPVWRLQQLRSKMLIPSNDDQDPHLVGIFLAMAQRHFYGLPHPSPRREHAWDASGTHPEPTFHDLRLRILTHDNDTAEFIIYTATVTAGFLRRFHDPLSAHVDSSGRVPGMDIEYTRVPIWPILGLRERMGKALGQDMVGPFDPDEIETWEDSDSDSDMLPGKATKRKRKALSEVLNGSFEGGDSCDEEADEPALTAKKRCLREGSAVGVVI</sequence>
<gene>
    <name evidence="2" type="ORF">ACRE_005980</name>
</gene>
<evidence type="ECO:0000313" key="2">
    <source>
        <dbReference type="EMBL" id="KFH48386.1"/>
    </source>
</evidence>
<name>A0A086TGA4_HAPC1</name>
<feature type="region of interest" description="Disordered" evidence="1">
    <location>
        <begin position="1"/>
        <end position="39"/>
    </location>
</feature>
<dbReference type="EMBL" id="JPKY01000003">
    <property type="protein sequence ID" value="KFH48386.1"/>
    <property type="molecule type" value="Genomic_DNA"/>
</dbReference>
<dbReference type="AlphaFoldDB" id="A0A086TGA4"/>
<feature type="compositionally biased region" description="Pro residues" evidence="1">
    <location>
        <begin position="18"/>
        <end position="32"/>
    </location>
</feature>
<dbReference type="STRING" id="857340.A0A086TGA4"/>
<keyword evidence="3" id="KW-1185">Reference proteome</keyword>
<evidence type="ECO:0000313" key="3">
    <source>
        <dbReference type="Proteomes" id="UP000029964"/>
    </source>
</evidence>
<dbReference type="HOGENOM" id="CLU_037039_1_0_1"/>
<proteinExistence type="predicted"/>